<evidence type="ECO:0000313" key="1">
    <source>
        <dbReference type="EMBL" id="GBM41640.1"/>
    </source>
</evidence>
<name>A0A4Y2FJG0_ARAVE</name>
<dbReference type="EMBL" id="BGPR01000969">
    <property type="protein sequence ID" value="GBM41640.1"/>
    <property type="molecule type" value="Genomic_DNA"/>
</dbReference>
<keyword evidence="2" id="KW-1185">Reference proteome</keyword>
<protein>
    <submittedName>
        <fullName evidence="1">Uncharacterized protein</fullName>
    </submittedName>
</protein>
<reference evidence="1 2" key="1">
    <citation type="journal article" date="2019" name="Sci. Rep.">
        <title>Orb-weaving spider Araneus ventricosus genome elucidates the spidroin gene catalogue.</title>
        <authorList>
            <person name="Kono N."/>
            <person name="Nakamura H."/>
            <person name="Ohtoshi R."/>
            <person name="Moran D.A.P."/>
            <person name="Shinohara A."/>
            <person name="Yoshida Y."/>
            <person name="Fujiwara M."/>
            <person name="Mori M."/>
            <person name="Tomita M."/>
            <person name="Arakawa K."/>
        </authorList>
    </citation>
    <scope>NUCLEOTIDE SEQUENCE [LARGE SCALE GENOMIC DNA]</scope>
</reference>
<accession>A0A4Y2FJG0</accession>
<gene>
    <name evidence="1" type="ORF">AVEN_198389_1</name>
</gene>
<organism evidence="1 2">
    <name type="scientific">Araneus ventricosus</name>
    <name type="common">Orbweaver spider</name>
    <name type="synonym">Epeira ventricosa</name>
    <dbReference type="NCBI Taxonomy" id="182803"/>
    <lineage>
        <taxon>Eukaryota</taxon>
        <taxon>Metazoa</taxon>
        <taxon>Ecdysozoa</taxon>
        <taxon>Arthropoda</taxon>
        <taxon>Chelicerata</taxon>
        <taxon>Arachnida</taxon>
        <taxon>Araneae</taxon>
        <taxon>Araneomorphae</taxon>
        <taxon>Entelegynae</taxon>
        <taxon>Araneoidea</taxon>
        <taxon>Araneidae</taxon>
        <taxon>Araneus</taxon>
    </lineage>
</organism>
<evidence type="ECO:0000313" key="2">
    <source>
        <dbReference type="Proteomes" id="UP000499080"/>
    </source>
</evidence>
<sequence length="100" mass="11885">MKIQTLTMKTMFLSDHESFCEHDTEEDGDSGNEELSNWIWFTSNDVVQWRKRKFRQNILTRCHNIVSRLPGTKEPTKSVTSPLKSWELFMNDNMIYLIVE</sequence>
<dbReference type="Proteomes" id="UP000499080">
    <property type="component" value="Unassembled WGS sequence"/>
</dbReference>
<comment type="caution">
    <text evidence="1">The sequence shown here is derived from an EMBL/GenBank/DDBJ whole genome shotgun (WGS) entry which is preliminary data.</text>
</comment>
<proteinExistence type="predicted"/>
<dbReference type="AlphaFoldDB" id="A0A4Y2FJG0"/>